<dbReference type="GO" id="GO:0005634">
    <property type="term" value="C:nucleus"/>
    <property type="evidence" value="ECO:0007669"/>
    <property type="project" value="TreeGrafter"/>
</dbReference>
<dbReference type="Proteomes" id="UP000008370">
    <property type="component" value="Unassembled WGS sequence"/>
</dbReference>
<feature type="domain" description="Zn(2)-C6 fungal-type" evidence="7">
    <location>
        <begin position="481"/>
        <end position="511"/>
    </location>
</feature>
<feature type="region of interest" description="Disordered" evidence="6">
    <location>
        <begin position="575"/>
        <end position="664"/>
    </location>
</feature>
<keyword evidence="10" id="KW-1185">Reference proteome</keyword>
<dbReference type="InterPro" id="IPR027417">
    <property type="entry name" value="P-loop_NTPase"/>
</dbReference>
<dbReference type="Pfam" id="PF00172">
    <property type="entry name" value="Zn_clus"/>
    <property type="match status" value="2"/>
</dbReference>
<evidence type="ECO:0000256" key="1">
    <source>
        <dbReference type="ARBA" id="ARBA00023015"/>
    </source>
</evidence>
<dbReference type="GO" id="GO:0000978">
    <property type="term" value="F:RNA polymerase II cis-regulatory region sequence-specific DNA binding"/>
    <property type="evidence" value="ECO:0007669"/>
    <property type="project" value="TreeGrafter"/>
</dbReference>
<dbReference type="STRING" id="650164.K5UPX1"/>
<dbReference type="HOGENOM" id="CLU_017509_0_0_1"/>
<evidence type="ECO:0000256" key="3">
    <source>
        <dbReference type="ARBA" id="ARBA00023163"/>
    </source>
</evidence>
<dbReference type="GO" id="GO:0005525">
    <property type="term" value="F:GTP binding"/>
    <property type="evidence" value="ECO:0007669"/>
    <property type="project" value="UniProtKB-KW"/>
</dbReference>
<feature type="compositionally biased region" description="Polar residues" evidence="6">
    <location>
        <begin position="436"/>
        <end position="453"/>
    </location>
</feature>
<evidence type="ECO:0000313" key="10">
    <source>
        <dbReference type="Proteomes" id="UP000008370"/>
    </source>
</evidence>
<dbReference type="PRINTS" id="PR00755">
    <property type="entry name" value="AFLATOXINBRP"/>
</dbReference>
<feature type="compositionally biased region" description="Basic and acidic residues" evidence="6">
    <location>
        <begin position="756"/>
        <end position="769"/>
    </location>
</feature>
<dbReference type="InterPro" id="IPR001138">
    <property type="entry name" value="Zn2Cys6_DnaBD"/>
</dbReference>
<feature type="compositionally biased region" description="Polar residues" evidence="6">
    <location>
        <begin position="654"/>
        <end position="664"/>
    </location>
</feature>
<dbReference type="InParanoid" id="K5UPX1"/>
<feature type="domain" description="Septin-type G" evidence="8">
    <location>
        <begin position="1"/>
        <end position="392"/>
    </location>
</feature>
<dbReference type="RefSeq" id="XP_007399639.1">
    <property type="nucleotide sequence ID" value="XM_007399577.1"/>
</dbReference>
<dbReference type="PANTHER" id="PTHR47424">
    <property type="entry name" value="REGULATORY PROTEIN GAL4"/>
    <property type="match status" value="1"/>
</dbReference>
<feature type="compositionally biased region" description="Acidic residues" evidence="6">
    <location>
        <begin position="528"/>
        <end position="539"/>
    </location>
</feature>
<dbReference type="InterPro" id="IPR051127">
    <property type="entry name" value="Fungal_SecMet_Regulators"/>
</dbReference>
<dbReference type="Gene3D" id="3.40.50.300">
    <property type="entry name" value="P-loop containing nucleotide triphosphate hydrolases"/>
    <property type="match status" value="1"/>
</dbReference>
<dbReference type="CDD" id="cd00067">
    <property type="entry name" value="GAL4"/>
    <property type="match status" value="2"/>
</dbReference>
<feature type="compositionally biased region" description="Basic residues" evidence="6">
    <location>
        <begin position="514"/>
        <end position="523"/>
    </location>
</feature>
<feature type="region of interest" description="Disordered" evidence="6">
    <location>
        <begin position="428"/>
        <end position="472"/>
    </location>
</feature>
<dbReference type="GO" id="GO:0000981">
    <property type="term" value="F:DNA-binding transcription factor activity, RNA polymerase II-specific"/>
    <property type="evidence" value="ECO:0007669"/>
    <property type="project" value="InterPro"/>
</dbReference>
<keyword evidence="3" id="KW-0804">Transcription</keyword>
<dbReference type="PROSITE" id="PS00463">
    <property type="entry name" value="ZN2_CY6_FUNGAL_1"/>
    <property type="match status" value="2"/>
</dbReference>
<evidence type="ECO:0000259" key="7">
    <source>
        <dbReference type="PROSITE" id="PS50048"/>
    </source>
</evidence>
<dbReference type="GeneID" id="18918220"/>
<accession>K5UPX1</accession>
<reference evidence="9 10" key="1">
    <citation type="journal article" date="2012" name="BMC Genomics">
        <title>Comparative genomics of the white-rot fungi, Phanerochaete carnosa and P. chrysosporium, to elucidate the genetic basis of the distinct wood types they colonize.</title>
        <authorList>
            <person name="Suzuki H."/>
            <person name="MacDonald J."/>
            <person name="Syed K."/>
            <person name="Salamov A."/>
            <person name="Hori C."/>
            <person name="Aerts A."/>
            <person name="Henrissat B."/>
            <person name="Wiebenga A."/>
            <person name="vanKuyk P.A."/>
            <person name="Barry K."/>
            <person name="Lindquist E."/>
            <person name="LaButti K."/>
            <person name="Lapidus A."/>
            <person name="Lucas S."/>
            <person name="Coutinho P."/>
            <person name="Gong Y."/>
            <person name="Samejima M."/>
            <person name="Mahadevan R."/>
            <person name="Abou-Zaid M."/>
            <person name="de Vries R.P."/>
            <person name="Igarashi K."/>
            <person name="Yadav J.S."/>
            <person name="Grigoriev I.V."/>
            <person name="Master E.R."/>
        </authorList>
    </citation>
    <scope>NUCLEOTIDE SEQUENCE [LARGE SCALE GENOMIC DNA]</scope>
    <source>
        <strain evidence="9 10">HHB-10118-sp</strain>
    </source>
</reference>
<dbReference type="Gene3D" id="4.10.240.10">
    <property type="entry name" value="Zn(2)-C6 fungal-type DNA-binding domain"/>
    <property type="match status" value="2"/>
</dbReference>
<keyword evidence="5" id="KW-0547">Nucleotide-binding</keyword>
<feature type="region of interest" description="Disordered" evidence="6">
    <location>
        <begin position="252"/>
        <end position="281"/>
    </location>
</feature>
<dbReference type="PROSITE" id="PS51719">
    <property type="entry name" value="G_SEPTIN"/>
    <property type="match status" value="1"/>
</dbReference>
<keyword evidence="5" id="KW-0342">GTP-binding</keyword>
<comment type="similarity">
    <text evidence="5">Belongs to the TRAFAC class TrmE-Era-EngA-EngB-Septin-like GTPase superfamily. Septin GTPase family.</text>
</comment>
<dbReference type="PANTHER" id="PTHR47424:SF3">
    <property type="entry name" value="REGULATORY PROTEIN GAL4"/>
    <property type="match status" value="1"/>
</dbReference>
<feature type="compositionally biased region" description="Low complexity" evidence="6">
    <location>
        <begin position="259"/>
        <end position="273"/>
    </location>
</feature>
<feature type="compositionally biased region" description="Low complexity" evidence="6">
    <location>
        <begin position="717"/>
        <end position="737"/>
    </location>
</feature>
<feature type="region of interest" description="Disordered" evidence="6">
    <location>
        <begin position="503"/>
        <end position="563"/>
    </location>
</feature>
<evidence type="ECO:0000256" key="4">
    <source>
        <dbReference type="ARBA" id="ARBA00023242"/>
    </source>
</evidence>
<dbReference type="InterPro" id="IPR030379">
    <property type="entry name" value="G_SEPTIN_dom"/>
</dbReference>
<dbReference type="EMBL" id="JH930476">
    <property type="protein sequence ID" value="EKM51846.1"/>
    <property type="molecule type" value="Genomic_DNA"/>
</dbReference>
<dbReference type="GO" id="GO:0008270">
    <property type="term" value="F:zinc ion binding"/>
    <property type="evidence" value="ECO:0007669"/>
    <property type="project" value="InterPro"/>
</dbReference>
<dbReference type="InterPro" id="IPR036864">
    <property type="entry name" value="Zn2-C6_fun-type_DNA-bd_sf"/>
</dbReference>
<protein>
    <recommendedName>
        <fullName evidence="11">Zn(2)-C6 fungal-type domain-containing protein</fullName>
    </recommendedName>
</protein>
<feature type="domain" description="Zn(2)-C6 fungal-type" evidence="7">
    <location>
        <begin position="672"/>
        <end position="702"/>
    </location>
</feature>
<evidence type="ECO:0000259" key="8">
    <source>
        <dbReference type="PROSITE" id="PS51719"/>
    </source>
</evidence>
<evidence type="ECO:0000256" key="5">
    <source>
        <dbReference type="RuleBase" id="RU004560"/>
    </source>
</evidence>
<feature type="region of interest" description="Disordered" evidence="6">
    <location>
        <begin position="705"/>
        <end position="769"/>
    </location>
</feature>
<evidence type="ECO:0000256" key="6">
    <source>
        <dbReference type="SAM" id="MobiDB-lite"/>
    </source>
</evidence>
<dbReference type="PROSITE" id="PS50048">
    <property type="entry name" value="ZN2_CY6_FUNGAL_2"/>
    <property type="match status" value="2"/>
</dbReference>
<evidence type="ECO:0000256" key="2">
    <source>
        <dbReference type="ARBA" id="ARBA00023125"/>
    </source>
</evidence>
<dbReference type="AlphaFoldDB" id="K5UPX1"/>
<evidence type="ECO:0000313" key="9">
    <source>
        <dbReference type="EMBL" id="EKM51846.1"/>
    </source>
</evidence>
<evidence type="ECO:0008006" key="11">
    <source>
        <dbReference type="Google" id="ProtNLM"/>
    </source>
</evidence>
<proteinExistence type="inferred from homology"/>
<dbReference type="KEGG" id="pco:PHACADRAFT_262220"/>
<keyword evidence="2" id="KW-0238">DNA-binding</keyword>
<keyword evidence="1" id="KW-0805">Transcription regulation</keyword>
<dbReference type="SMART" id="SM00066">
    <property type="entry name" value="GAL4"/>
    <property type="match status" value="2"/>
</dbReference>
<keyword evidence="4" id="KW-0539">Nucleus</keyword>
<name>K5UPX1_PHACS</name>
<dbReference type="SUPFAM" id="SSF57701">
    <property type="entry name" value="Zn2/Cys6 DNA-binding domain"/>
    <property type="match status" value="2"/>
</dbReference>
<dbReference type="GO" id="GO:0000435">
    <property type="term" value="P:positive regulation of transcription from RNA polymerase II promoter by galactose"/>
    <property type="evidence" value="ECO:0007669"/>
    <property type="project" value="TreeGrafter"/>
</dbReference>
<dbReference type="Pfam" id="PF00735">
    <property type="entry name" value="Septin"/>
    <property type="match status" value="3"/>
</dbReference>
<dbReference type="OrthoDB" id="10261408at2759"/>
<sequence>MVAGRRTGKTSFLRLLLDTSVISPSATHDQLQSVAKFVQACAGFTPHVKSVSVNIDQAVADDKGRQDIQTLALTLIDTPSLDYNDEPASQQVVTEILRHLDTRFSDSIEDERKAFAGDHHVHLCIYFLDPDVIVPPSVVPPAPLMSRTRNNSLSKPDLDPVILEPPVTTNPLLCRPTLPQSDISTIRRLSARVNVLPVVARADVLSIDRLAAVKLAVRRDLAAAGIGFGIFDGEIQGQYSYGSDVPDLIVPKVGPDHASTYNGNGTPNSSSPGGPSPPSTPIAPHLLRLPFALISPDGYSHSDGVARPALPRHELLKDYTPSHDRTTKQLAASKIIRGKWTRSYRWGGLDCMDINHCDFLHLRGAVFYHMRTLQKYTREYLLEKFRAEYQPPYAAAIARMQRSSPVVARMPQQIPLGARPVLAIDTAPTHVPNRPASHSVSHSAESGLSSGRTAVNPELSPVTSSSAVGSQRVRTKKTNVACNFCRSRKLKCDGGRPACSQCFKRSHPCDYTPSHRRRGTKKRKSDDGSESDLEMDMESGEPSGDMEPSMSPDIPSQPHSRRNSNAVDMMMENKLPPIDRPEQHNTVLPPISHPSSMLMQGPPPQDRGYPKHELPPIATLPAPAGSDMQDLQTLAPLRNQADMQPPPQQRRRTSSAASTKGRQNGYGSKIVACNFCRARKTRCDGGHPACSSCARRSLPCNYVNDPSSGNPKGRPKTAGGSSAGPSAPPSTRSSPTAQAQAGPMAGIPNGFIHHIHPADGAEPERRSFDLDAPPAKKMRIADDLAPLPVAHPLTVSSVN</sequence>
<gene>
    <name evidence="9" type="ORF">PHACADRAFT_262220</name>
</gene>
<organism evidence="9 10">
    <name type="scientific">Phanerochaete carnosa (strain HHB-10118-sp)</name>
    <name type="common">White-rot fungus</name>
    <name type="synonym">Peniophora carnosa</name>
    <dbReference type="NCBI Taxonomy" id="650164"/>
    <lineage>
        <taxon>Eukaryota</taxon>
        <taxon>Fungi</taxon>
        <taxon>Dikarya</taxon>
        <taxon>Basidiomycota</taxon>
        <taxon>Agaricomycotina</taxon>
        <taxon>Agaricomycetes</taxon>
        <taxon>Polyporales</taxon>
        <taxon>Phanerochaetaceae</taxon>
        <taxon>Phanerochaete</taxon>
    </lineage>
</organism>